<comment type="caution">
    <text evidence="4">The sequence shown here is derived from an EMBL/GenBank/DDBJ whole genome shotgun (WGS) entry which is preliminary data.</text>
</comment>
<feature type="domain" description="DUF8212" evidence="3">
    <location>
        <begin position="191"/>
        <end position="216"/>
    </location>
</feature>
<dbReference type="InterPro" id="IPR010730">
    <property type="entry name" value="HET"/>
</dbReference>
<dbReference type="PROSITE" id="PS50297">
    <property type="entry name" value="ANK_REP_REGION"/>
    <property type="match status" value="6"/>
</dbReference>
<feature type="repeat" description="ANK" evidence="1">
    <location>
        <begin position="459"/>
        <end position="491"/>
    </location>
</feature>
<dbReference type="EMBL" id="JAIZPD010000003">
    <property type="protein sequence ID" value="KAH0965884.1"/>
    <property type="molecule type" value="Genomic_DNA"/>
</dbReference>
<dbReference type="PANTHER" id="PTHR10622">
    <property type="entry name" value="HET DOMAIN-CONTAINING PROTEIN"/>
    <property type="match status" value="1"/>
</dbReference>
<dbReference type="SMART" id="SM00248">
    <property type="entry name" value="ANK"/>
    <property type="match status" value="7"/>
</dbReference>
<evidence type="ECO:0000256" key="1">
    <source>
        <dbReference type="PROSITE-ProRule" id="PRU00023"/>
    </source>
</evidence>
<protein>
    <submittedName>
        <fullName evidence="4">Ankyrin repeats (3 copies) domain-containing protein</fullName>
    </submittedName>
</protein>
<dbReference type="Gene3D" id="1.25.40.20">
    <property type="entry name" value="Ankyrin repeat-containing domain"/>
    <property type="match status" value="2"/>
</dbReference>
<dbReference type="OrthoDB" id="20872at2759"/>
<reference evidence="4" key="1">
    <citation type="submission" date="2021-09" db="EMBL/GenBank/DDBJ databases">
        <title>A high-quality genome of the endoparasitic fungus Hirsutella rhossiliensis with a comparison of Hirsutella genomes reveals transposable elements contributing to genome size variation.</title>
        <authorList>
            <person name="Lin R."/>
            <person name="Jiao Y."/>
            <person name="Sun X."/>
            <person name="Ling J."/>
            <person name="Xie B."/>
            <person name="Cheng X."/>
        </authorList>
    </citation>
    <scope>NUCLEOTIDE SEQUENCE</scope>
    <source>
        <strain evidence="4">HR02</strain>
    </source>
</reference>
<dbReference type="PRINTS" id="PR01415">
    <property type="entry name" value="ANKYRIN"/>
</dbReference>
<accession>A0A9P8SL42</accession>
<feature type="repeat" description="ANK" evidence="1">
    <location>
        <begin position="359"/>
        <end position="391"/>
    </location>
</feature>
<keyword evidence="1" id="KW-0040">ANK repeat</keyword>
<keyword evidence="5" id="KW-1185">Reference proteome</keyword>
<organism evidence="4 5">
    <name type="scientific">Hirsutella rhossiliensis</name>
    <dbReference type="NCBI Taxonomy" id="111463"/>
    <lineage>
        <taxon>Eukaryota</taxon>
        <taxon>Fungi</taxon>
        <taxon>Dikarya</taxon>
        <taxon>Ascomycota</taxon>
        <taxon>Pezizomycotina</taxon>
        <taxon>Sordariomycetes</taxon>
        <taxon>Hypocreomycetidae</taxon>
        <taxon>Hypocreales</taxon>
        <taxon>Ophiocordycipitaceae</taxon>
        <taxon>Hirsutella</taxon>
    </lineage>
</organism>
<dbReference type="AlphaFoldDB" id="A0A9P8SL42"/>
<dbReference type="InterPro" id="IPR002110">
    <property type="entry name" value="Ankyrin_rpt"/>
</dbReference>
<dbReference type="PANTHER" id="PTHR10622:SF10">
    <property type="entry name" value="HET DOMAIN-CONTAINING PROTEIN"/>
    <property type="match status" value="1"/>
</dbReference>
<dbReference type="PROSITE" id="PS50088">
    <property type="entry name" value="ANK_REPEAT"/>
    <property type="match status" value="7"/>
</dbReference>
<dbReference type="SUPFAM" id="SSF48403">
    <property type="entry name" value="Ankyrin repeat"/>
    <property type="match status" value="1"/>
</dbReference>
<sequence length="504" mass="56022">MRLLKTDRLEVIEFVQDRVPKYAILSHTWGEGEVSLQDVQGGRASSKTGFSKVSQCCIRARADGFDYLWVDTCCIDKTSSAELSEAINSMYLWYFKAETCYAHLADVQSESTLAESRWLTRGWTLQELIAPPQVYFLNQDWKDLGTKESLHIAQRMSWAAGRRTTRVEDGAYCLMGLFSINMPLIYGEGERAFIRLQEEIMRVSDDYSLFAWRAPDTRGGLLATSPAAFAGSNNIVPFSPLDTPNSPFTNAVELEAGDANGMTPLMRAVDGGNAAVAKLLLDKGANMEVKNQYSRTVLLQAMRNRHAAIVKLLLDKGADVEVKNECSRAMLLQAMRNRHEAVIELLLDKGADIEARGPFQRTPLFQAVKDGNEALVKKLLDKGANVEAIDYDRRTPLLQAVEEGAKGSVELLLDKGANIEAYDFESKQTPLARAAALGHEAIVRLLLDRGADLEAKDSMLRTPLQHAKAKGNQAVVQLLLDKGADATYDYTTVTRQFLKRIFHH</sequence>
<feature type="repeat" description="ANK" evidence="1">
    <location>
        <begin position="392"/>
        <end position="424"/>
    </location>
</feature>
<evidence type="ECO:0000259" key="2">
    <source>
        <dbReference type="Pfam" id="PF06985"/>
    </source>
</evidence>
<feature type="repeat" description="ANK" evidence="1">
    <location>
        <begin position="260"/>
        <end position="292"/>
    </location>
</feature>
<dbReference type="Pfam" id="PF06985">
    <property type="entry name" value="HET"/>
    <property type="match status" value="1"/>
</dbReference>
<dbReference type="InterPro" id="IPR058525">
    <property type="entry name" value="DUF8212"/>
</dbReference>
<evidence type="ECO:0000313" key="5">
    <source>
        <dbReference type="Proteomes" id="UP000824596"/>
    </source>
</evidence>
<gene>
    <name evidence="4" type="ORF">HRG_03900</name>
</gene>
<dbReference type="Pfam" id="PF26640">
    <property type="entry name" value="DUF8212"/>
    <property type="match status" value="1"/>
</dbReference>
<feature type="repeat" description="ANK" evidence="1">
    <location>
        <begin position="293"/>
        <end position="325"/>
    </location>
</feature>
<dbReference type="GeneID" id="68353029"/>
<name>A0A9P8SL42_9HYPO</name>
<feature type="domain" description="Heterokaryon incompatibility" evidence="2">
    <location>
        <begin position="22"/>
        <end position="111"/>
    </location>
</feature>
<evidence type="ECO:0000259" key="3">
    <source>
        <dbReference type="Pfam" id="PF26640"/>
    </source>
</evidence>
<proteinExistence type="predicted"/>
<dbReference type="InterPro" id="IPR036770">
    <property type="entry name" value="Ankyrin_rpt-contain_sf"/>
</dbReference>
<dbReference type="RefSeq" id="XP_044723397.1">
    <property type="nucleotide sequence ID" value="XM_044862371.1"/>
</dbReference>
<dbReference type="Pfam" id="PF12796">
    <property type="entry name" value="Ank_2"/>
    <property type="match status" value="3"/>
</dbReference>
<feature type="repeat" description="ANK" evidence="1">
    <location>
        <begin position="426"/>
        <end position="458"/>
    </location>
</feature>
<feature type="repeat" description="ANK" evidence="1">
    <location>
        <begin position="326"/>
        <end position="358"/>
    </location>
</feature>
<evidence type="ECO:0000313" key="4">
    <source>
        <dbReference type="EMBL" id="KAH0965884.1"/>
    </source>
</evidence>
<dbReference type="Proteomes" id="UP000824596">
    <property type="component" value="Unassembled WGS sequence"/>
</dbReference>